<keyword evidence="6" id="KW-0812">Transmembrane</keyword>
<reference evidence="8" key="1">
    <citation type="journal article" date="2013" name="Nature">
        <title>Draft genome of the wheat A-genome progenitor Triticum urartu.</title>
        <authorList>
            <person name="Ling H.Q."/>
            <person name="Zhao S."/>
            <person name="Liu D."/>
            <person name="Wang J."/>
            <person name="Sun H."/>
            <person name="Zhang C."/>
            <person name="Fan H."/>
            <person name="Li D."/>
            <person name="Dong L."/>
            <person name="Tao Y."/>
            <person name="Gao C."/>
            <person name="Wu H."/>
            <person name="Li Y."/>
            <person name="Cui Y."/>
            <person name="Guo X."/>
            <person name="Zheng S."/>
            <person name="Wang B."/>
            <person name="Yu K."/>
            <person name="Liang Q."/>
            <person name="Yang W."/>
            <person name="Lou X."/>
            <person name="Chen J."/>
            <person name="Feng M."/>
            <person name="Jian J."/>
            <person name="Zhang X."/>
            <person name="Luo G."/>
            <person name="Jiang Y."/>
            <person name="Liu J."/>
            <person name="Wang Z."/>
            <person name="Sha Y."/>
            <person name="Zhang B."/>
            <person name="Wu H."/>
            <person name="Tang D."/>
            <person name="Shen Q."/>
            <person name="Xue P."/>
            <person name="Zou S."/>
            <person name="Wang X."/>
            <person name="Liu X."/>
            <person name="Wang F."/>
            <person name="Yang Y."/>
            <person name="An X."/>
            <person name="Dong Z."/>
            <person name="Zhang K."/>
            <person name="Zhang X."/>
            <person name="Luo M.C."/>
            <person name="Dvorak J."/>
            <person name="Tong Y."/>
            <person name="Wang J."/>
            <person name="Yang H."/>
            <person name="Li Z."/>
            <person name="Wang D."/>
            <person name="Zhang A."/>
            <person name="Wang J."/>
        </authorList>
    </citation>
    <scope>NUCLEOTIDE SEQUENCE</scope>
    <source>
        <strain evidence="8">cv. G1812</strain>
    </source>
</reference>
<keyword evidence="1" id="KW-0489">Methyltransferase</keyword>
<evidence type="ECO:0000256" key="6">
    <source>
        <dbReference type="SAM" id="Phobius"/>
    </source>
</evidence>
<comment type="similarity">
    <text evidence="4">Belongs to the RNA methyltransferase RlmH family.</text>
</comment>
<dbReference type="Gramene" id="TuG1812G0200004807.01.T01">
    <property type="protein sequence ID" value="TuG1812G0200004807.01.T01"/>
    <property type="gene ID" value="TuG1812G0200004807.01"/>
</dbReference>
<organism evidence="7 8">
    <name type="scientific">Triticum urartu</name>
    <name type="common">Red wild einkorn</name>
    <name type="synonym">Crithodium urartu</name>
    <dbReference type="NCBI Taxonomy" id="4572"/>
    <lineage>
        <taxon>Eukaryota</taxon>
        <taxon>Viridiplantae</taxon>
        <taxon>Streptophyta</taxon>
        <taxon>Embryophyta</taxon>
        <taxon>Tracheophyta</taxon>
        <taxon>Spermatophyta</taxon>
        <taxon>Magnoliopsida</taxon>
        <taxon>Liliopsida</taxon>
        <taxon>Poales</taxon>
        <taxon>Poaceae</taxon>
        <taxon>BOP clade</taxon>
        <taxon>Pooideae</taxon>
        <taxon>Triticodae</taxon>
        <taxon>Triticeae</taxon>
        <taxon>Triticinae</taxon>
        <taxon>Triticum</taxon>
    </lineage>
</organism>
<dbReference type="PANTHER" id="PTHR33603:SF1">
    <property type="entry name" value="RIBOSOMAL RNA LARGE SUBUNIT METHYLTRANSFERASE H"/>
    <property type="match status" value="1"/>
</dbReference>
<keyword evidence="6" id="KW-1133">Transmembrane helix</keyword>
<keyword evidence="6" id="KW-0472">Membrane</keyword>
<evidence type="ECO:0000313" key="7">
    <source>
        <dbReference type="EnsemblPlants" id="TuG1812G0200004807.01.T01"/>
    </source>
</evidence>
<dbReference type="Proteomes" id="UP000015106">
    <property type="component" value="Chromosome 2"/>
</dbReference>
<dbReference type="InterPro" id="IPR003742">
    <property type="entry name" value="RlmH-like"/>
</dbReference>
<dbReference type="GO" id="GO:0006364">
    <property type="term" value="P:rRNA processing"/>
    <property type="evidence" value="ECO:0007669"/>
    <property type="project" value="InterPro"/>
</dbReference>
<dbReference type="EnsemblPlants" id="TuG1812G0200004807.01.T01">
    <property type="protein sequence ID" value="TuG1812G0200004807.01.T01"/>
    <property type="gene ID" value="TuG1812G0200004807.01"/>
</dbReference>
<dbReference type="GO" id="GO:0008168">
    <property type="term" value="F:methyltransferase activity"/>
    <property type="evidence" value="ECO:0007669"/>
    <property type="project" value="UniProtKB-KW"/>
</dbReference>
<sequence length="161" mass="18069">MGVLPWSCRCGLNPTPSKNRGAPARPPPPAARGRRSKYTGQSVRAMPMRVLTVGKKRSQGTQLLVEEYKEKLGHYCDVEDTLIKSNPKLTSDVKVQIEAEDASMMQQLKAEDFVCFGAFLYLPDKYLTHPLGSSSLIVLMLVCMIRLLCWMKTGRMSYLSR</sequence>
<protein>
    <submittedName>
        <fullName evidence="7">Uncharacterized protein</fullName>
    </submittedName>
</protein>
<dbReference type="InterPro" id="IPR029026">
    <property type="entry name" value="tRNA_m1G_MTases_N"/>
</dbReference>
<keyword evidence="8" id="KW-1185">Reference proteome</keyword>
<evidence type="ECO:0000256" key="2">
    <source>
        <dbReference type="ARBA" id="ARBA00022679"/>
    </source>
</evidence>
<reference evidence="7" key="3">
    <citation type="submission" date="2022-06" db="UniProtKB">
        <authorList>
            <consortium name="EnsemblPlants"/>
        </authorList>
    </citation>
    <scope>IDENTIFICATION</scope>
</reference>
<reference evidence="7" key="2">
    <citation type="submission" date="2018-03" db="EMBL/GenBank/DDBJ databases">
        <title>The Triticum urartu genome reveals the dynamic nature of wheat genome evolution.</title>
        <authorList>
            <person name="Ling H."/>
            <person name="Ma B."/>
            <person name="Shi X."/>
            <person name="Liu H."/>
            <person name="Dong L."/>
            <person name="Sun H."/>
            <person name="Cao Y."/>
            <person name="Gao Q."/>
            <person name="Zheng S."/>
            <person name="Li Y."/>
            <person name="Yu Y."/>
            <person name="Du H."/>
            <person name="Qi M."/>
            <person name="Li Y."/>
            <person name="Yu H."/>
            <person name="Cui Y."/>
            <person name="Wang N."/>
            <person name="Chen C."/>
            <person name="Wu H."/>
            <person name="Zhao Y."/>
            <person name="Zhang J."/>
            <person name="Li Y."/>
            <person name="Zhou W."/>
            <person name="Zhang B."/>
            <person name="Hu W."/>
            <person name="Eijk M."/>
            <person name="Tang J."/>
            <person name="Witsenboer H."/>
            <person name="Zhao S."/>
            <person name="Li Z."/>
            <person name="Zhang A."/>
            <person name="Wang D."/>
            <person name="Liang C."/>
        </authorList>
    </citation>
    <scope>NUCLEOTIDE SEQUENCE [LARGE SCALE GENOMIC DNA]</scope>
    <source>
        <strain evidence="7">cv. G1812</strain>
    </source>
</reference>
<dbReference type="PANTHER" id="PTHR33603">
    <property type="entry name" value="METHYLTRANSFERASE"/>
    <property type="match status" value="1"/>
</dbReference>
<evidence type="ECO:0000256" key="4">
    <source>
        <dbReference type="ARBA" id="ARBA00038303"/>
    </source>
</evidence>
<evidence type="ECO:0000313" key="8">
    <source>
        <dbReference type="Proteomes" id="UP000015106"/>
    </source>
</evidence>
<name>A0A8R7PJK2_TRIUA</name>
<keyword evidence="2" id="KW-0808">Transferase</keyword>
<dbReference type="AlphaFoldDB" id="A0A8R7PJK2"/>
<dbReference type="Gene3D" id="3.40.1280.10">
    <property type="match status" value="1"/>
</dbReference>
<dbReference type="Pfam" id="PF02590">
    <property type="entry name" value="SPOUT_MTase"/>
    <property type="match status" value="1"/>
</dbReference>
<evidence type="ECO:0000256" key="5">
    <source>
        <dbReference type="SAM" id="MobiDB-lite"/>
    </source>
</evidence>
<feature type="transmembrane region" description="Helical" evidence="6">
    <location>
        <begin position="131"/>
        <end position="151"/>
    </location>
</feature>
<accession>A0A8R7PJK2</accession>
<keyword evidence="3" id="KW-0949">S-adenosyl-L-methionine</keyword>
<feature type="region of interest" description="Disordered" evidence="5">
    <location>
        <begin position="12"/>
        <end position="39"/>
    </location>
</feature>
<evidence type="ECO:0000256" key="1">
    <source>
        <dbReference type="ARBA" id="ARBA00022603"/>
    </source>
</evidence>
<evidence type="ECO:0000256" key="3">
    <source>
        <dbReference type="ARBA" id="ARBA00022691"/>
    </source>
</evidence>
<dbReference type="GO" id="GO:0032259">
    <property type="term" value="P:methylation"/>
    <property type="evidence" value="ECO:0007669"/>
    <property type="project" value="UniProtKB-KW"/>
</dbReference>
<proteinExistence type="inferred from homology"/>
<dbReference type="SUPFAM" id="SSF75217">
    <property type="entry name" value="alpha/beta knot"/>
    <property type="match status" value="1"/>
</dbReference>
<dbReference type="InterPro" id="IPR029028">
    <property type="entry name" value="Alpha/beta_knot_MTases"/>
</dbReference>